<evidence type="ECO:0000259" key="2">
    <source>
        <dbReference type="SMART" id="SM00089"/>
    </source>
</evidence>
<proteinExistence type="predicted"/>
<dbReference type="SUPFAM" id="SSF49299">
    <property type="entry name" value="PKD domain"/>
    <property type="match status" value="1"/>
</dbReference>
<feature type="domain" description="PKD/Chitinase" evidence="2">
    <location>
        <begin position="612"/>
        <end position="692"/>
    </location>
</feature>
<dbReference type="RefSeq" id="WP_048500142.1">
    <property type="nucleotide sequence ID" value="NZ_LFNG01000015.1"/>
</dbReference>
<evidence type="ECO:0000313" key="3">
    <source>
        <dbReference type="EMBL" id="KMQ70629.1"/>
    </source>
</evidence>
<dbReference type="InterPro" id="IPR049804">
    <property type="entry name" value="Choice_anch_L"/>
</dbReference>
<accession>A0A0J7IXV0</accession>
<feature type="domain" description="PKD/Chitinase" evidence="2">
    <location>
        <begin position="1311"/>
        <end position="1379"/>
    </location>
</feature>
<feature type="chain" id="PRO_5005288908" description="PKD/Chitinase domain-containing protein" evidence="1">
    <location>
        <begin position="23"/>
        <end position="1612"/>
    </location>
</feature>
<dbReference type="Proteomes" id="UP000035900">
    <property type="component" value="Unassembled WGS sequence"/>
</dbReference>
<dbReference type="OrthoDB" id="9765926at2"/>
<evidence type="ECO:0000256" key="1">
    <source>
        <dbReference type="SAM" id="SignalP"/>
    </source>
</evidence>
<dbReference type="NCBIfam" id="TIGR04131">
    <property type="entry name" value="Bac_Flav_CTERM"/>
    <property type="match status" value="1"/>
</dbReference>
<organism evidence="3 4">
    <name type="scientific">Chryseobacterium koreense CCUG 49689</name>
    <dbReference type="NCBI Taxonomy" id="1304281"/>
    <lineage>
        <taxon>Bacteria</taxon>
        <taxon>Pseudomonadati</taxon>
        <taxon>Bacteroidota</taxon>
        <taxon>Flavobacteriia</taxon>
        <taxon>Flavobacteriales</taxon>
        <taxon>Weeksellaceae</taxon>
        <taxon>Chryseobacterium group</taxon>
        <taxon>Chryseobacterium</taxon>
    </lineage>
</organism>
<dbReference type="InterPro" id="IPR022409">
    <property type="entry name" value="PKD/Chitinase_dom"/>
</dbReference>
<dbReference type="InterPro" id="IPR035986">
    <property type="entry name" value="PKD_dom_sf"/>
</dbReference>
<feature type="signal peptide" evidence="1">
    <location>
        <begin position="1"/>
        <end position="22"/>
    </location>
</feature>
<dbReference type="SMART" id="SM00089">
    <property type="entry name" value="PKD"/>
    <property type="match status" value="4"/>
</dbReference>
<dbReference type="InterPro" id="IPR026341">
    <property type="entry name" value="T9SS_type_B"/>
</dbReference>
<feature type="domain" description="PKD/Chitinase" evidence="2">
    <location>
        <begin position="1227"/>
        <end position="1306"/>
    </location>
</feature>
<evidence type="ECO:0000313" key="4">
    <source>
        <dbReference type="Proteomes" id="UP000035900"/>
    </source>
</evidence>
<dbReference type="PATRIC" id="fig|1304281.5.peg.2411"/>
<keyword evidence="4" id="KW-1185">Reference proteome</keyword>
<dbReference type="NCBIfam" id="NF038133">
    <property type="entry name" value="choice_anch_L"/>
    <property type="match status" value="1"/>
</dbReference>
<sequence length="1612" mass="169051">MKKIFYLFFALSVIPYFSNFNAQTTNRKPEREKSTAASHRAGAFIDVNVAANPESAYSISQLIKDVLISGGGTCVAANVSNVTVSPNLAANNANRSWGYFSKGTTAFPFSKGIVLATGFARNAGNSYIASTLSDNIATGGDFDLSQAMGSGASYFDATSVEFDFVPQSTQISFNYLFASEEYSWNNSFPCSGFTDGFALLLKKVGDANYTNMAVLPGGAGPVSVTNIIPSNFSCGPLNAQYFGGLNTSNIETNYNGRTIPLKAVATVIPGQTYHFKMVLADAIDRQYDSAVFLEAGSFNIGVQVQDGAGVTLPGQINMCGTTPQTLVAQVSAPSATFYWYFNGNLIPGATTNSYVATQPGTYKVEVFLPGNNCPGTATVEILAKPYPVVQNASLTACGPLNAAVFNLKSAEPNISTSPGLTFTYYVNLADAEAGNANNIPNPTNYTSGTKKIYVRVWNGACHRVAELQLDAGLQPANPAINAPSTQICGNSSITLTSSIATGNVWSTGETSQSITVTAAGTYTLKVVNGFCSSAVASVNITKIADPNLQITGNTYFCSGSSTTLTSSVASGNVWSTGETTQSIIVTTPGTYTVTVTPALGCSFNKSVVVTESAQVTASIPAPVPMCNNTPQTLVAQTNIGTNFVWYLNGSIIPGATTSTYVATQPGIYKVLVSVPGNNCTATAQVTIIGGAFPTVTNAIQNKCSSTSTYTFNLKDSESSLSTTAGVAFQYYEIQTDADAGNGNFIPNPTAYNSASKKIYVRVSNGSCYRVAELQLNVHVIPNTPVIAASNTEICGNTSVTLTSSNPTGNVWSNGATTQSITVTAGGTYSVKTVDSFCESASASIVITKIADPNLKITGNLNMCSGSSTTLTSSLTTGIVWSTGETTPSITVSTPGTYTVTATLGTACVFTKSVTVVQVPQVTVSIAPPTIMCSNTPQTLVAQTNIGTVYQWYLNNILIPGANSSTYVATQLGTYKVVASIPGNTCPGTAQVKITGGMYPMANDSLLNKCSATNTAIFKLSDAQADISTTPGVTFRYYEAQSDADAGNTNFIPNPNTYLSATKKIFVRVTSGLCYKVSELQLNVNLIPATPVITASNLQICGDSTVTLTSNVATGNLWSTGETTQSITVSTGGTYTVKTVGTFCDSGLASINIVKIADPNIQISGQLSFCNGFSTTLTSSSATGNVWNTGATSNSIVVTAPGNYTVTVTLPSGCQFSKTVTVVKTPPIVVQIAAPQVITCTNSQITLDASSSQYQAGDTFLWVASNGGVIVSGANTLNPVVSAAGTYTLTINGINCAGSKSIVVTENKVKPVVNISAPRIKICEGESVTLTATGAQTYLWANGNQTTNSITVNPTTTTTYTVTGTGANGCASVPTKITITVLPKITSDVEGGPICAGGSILLDAGSGPGYTYLWSNGATTQTINATNVGNYSVTVNNTVCSATFTAQVVPGIPPTLVKVLYENDNLTIIAENAMQYPLEYSIDGGFTWQSSNVFVGVNSNVNYQVAVRVKNTTCRNEAEYFTFKLSNVITPNDDGINDRIDFGGISVYQEFQAVIYDRYGVEVFRADTNRTYWDGKQMGKTLPSASYWYVVSWDDPITKEKHTKTGWILLKTH</sequence>
<feature type="domain" description="PKD/Chitinase" evidence="2">
    <location>
        <begin position="1381"/>
        <end position="1452"/>
    </location>
</feature>
<name>A0A0J7IXV0_9FLAO</name>
<comment type="caution">
    <text evidence="3">The sequence shown here is derived from an EMBL/GenBank/DDBJ whole genome shotgun (WGS) entry which is preliminary data.</text>
</comment>
<reference evidence="3 4" key="1">
    <citation type="journal article" date="2004" name="Int. J. Syst. Evol. Microbiol.">
        <title>Kaistella koreensis gen. nov., sp. nov., a novel member of the Chryseobacterium-Bergeyella-Riemerella branch.</title>
        <authorList>
            <person name="Kim M.K."/>
            <person name="Im W.T."/>
            <person name="Shin Y.K."/>
            <person name="Lim J.H."/>
            <person name="Kim S.H."/>
            <person name="Lee B.C."/>
            <person name="Park M.Y."/>
            <person name="Lee K.Y."/>
            <person name="Lee S.T."/>
        </authorList>
    </citation>
    <scope>NUCLEOTIDE SEQUENCE [LARGE SCALE GENOMIC DNA]</scope>
    <source>
        <strain evidence="3 4">CCUG 49689</strain>
    </source>
</reference>
<dbReference type="STRING" id="1304281.ACM44_11235"/>
<gene>
    <name evidence="3" type="ORF">ACM44_11235</name>
</gene>
<dbReference type="Pfam" id="PF13585">
    <property type="entry name" value="CHU_C"/>
    <property type="match status" value="1"/>
</dbReference>
<dbReference type="EMBL" id="LFNG01000015">
    <property type="protein sequence ID" value="KMQ70629.1"/>
    <property type="molecule type" value="Genomic_DNA"/>
</dbReference>
<protein>
    <recommendedName>
        <fullName evidence="2">PKD/Chitinase domain-containing protein</fullName>
    </recommendedName>
</protein>
<keyword evidence="1" id="KW-0732">Signal</keyword>